<dbReference type="EMBL" id="CADCUR010000024">
    <property type="protein sequence ID" value="CAA9380492.1"/>
    <property type="molecule type" value="Genomic_DNA"/>
</dbReference>
<dbReference type="AlphaFoldDB" id="A0A6J4N8D0"/>
<evidence type="ECO:0000256" key="2">
    <source>
        <dbReference type="ARBA" id="ARBA00022630"/>
    </source>
</evidence>
<comment type="caution">
    <text evidence="5">Lacks conserved residue(s) required for the propagation of feature annotation.</text>
</comment>
<comment type="similarity">
    <text evidence="5">Belongs to the UbiX/PAD1 family.</text>
</comment>
<accession>A0A6J4N8D0</accession>
<name>A0A6J4N8D0_9BACT</name>
<sequence>MELTVAVTGASGTIYAQRTLQLLAQSGAVETINLIMSDVVPTVAQVELGVNLREPNPKKINEWLGLAEDAKLIRYWRLDNLAAKPSSGSNKQAGMIVVPCSMGTLGAIASGAGTNLIHRAADVCLKENRKLILVPRETPFNQIHLENMLRVARAGATILAASPSFYHKPKTIDDLVNHLCYRILDQFDIPHAKKTQWTGEEVTEA</sequence>
<dbReference type="Pfam" id="PF02441">
    <property type="entry name" value="Flavoprotein"/>
    <property type="match status" value="1"/>
</dbReference>
<keyword evidence="3 5" id="KW-0288">FMN</keyword>
<evidence type="ECO:0000256" key="1">
    <source>
        <dbReference type="ARBA" id="ARBA00022602"/>
    </source>
</evidence>
<feature type="binding site" evidence="5">
    <location>
        <position position="166"/>
    </location>
    <ligand>
        <name>dimethylallyl phosphate</name>
        <dbReference type="ChEBI" id="CHEBI:88052"/>
    </ligand>
</feature>
<dbReference type="SUPFAM" id="SSF52507">
    <property type="entry name" value="Homo-oligomeric flavin-containing Cys decarboxylases, HFCD"/>
    <property type="match status" value="1"/>
</dbReference>
<dbReference type="InterPro" id="IPR036551">
    <property type="entry name" value="Flavin_trans-like"/>
</dbReference>
<dbReference type="Gene3D" id="3.40.50.1950">
    <property type="entry name" value="Flavin prenyltransferase-like"/>
    <property type="match status" value="1"/>
</dbReference>
<feature type="binding site" evidence="5">
    <location>
        <position position="182"/>
    </location>
    <ligand>
        <name>dimethylallyl phosphate</name>
        <dbReference type="ChEBI" id="CHEBI:88052"/>
    </ligand>
</feature>
<keyword evidence="1 5" id="KW-0637">Prenyltransferase</keyword>
<proteinExistence type="inferred from homology"/>
<evidence type="ECO:0000313" key="7">
    <source>
        <dbReference type="EMBL" id="CAA9380492.1"/>
    </source>
</evidence>
<dbReference type="InterPro" id="IPR003382">
    <property type="entry name" value="Flavoprotein"/>
</dbReference>
<comment type="catalytic activity">
    <reaction evidence="5">
        <text>dimethylallyl phosphate + FMNH2 = prenylated FMNH2 + phosphate</text>
        <dbReference type="Rhea" id="RHEA:37743"/>
        <dbReference type="ChEBI" id="CHEBI:43474"/>
        <dbReference type="ChEBI" id="CHEBI:57618"/>
        <dbReference type="ChEBI" id="CHEBI:87467"/>
        <dbReference type="ChEBI" id="CHEBI:88052"/>
        <dbReference type="EC" id="2.5.1.129"/>
    </reaction>
</comment>
<feature type="binding site" evidence="5">
    <location>
        <begin position="9"/>
        <end position="11"/>
    </location>
    <ligand>
        <name>FMN</name>
        <dbReference type="ChEBI" id="CHEBI:58210"/>
    </ligand>
</feature>
<dbReference type="PANTHER" id="PTHR43374:SF1">
    <property type="entry name" value="FLAVIN PRENYLTRANSFERASE PAD1, MITOCHONDRIAL"/>
    <property type="match status" value="1"/>
</dbReference>
<dbReference type="NCBIfam" id="TIGR00421">
    <property type="entry name" value="ubiX_pad"/>
    <property type="match status" value="1"/>
</dbReference>
<dbReference type="EC" id="2.5.1.129" evidence="5"/>
<evidence type="ECO:0000256" key="5">
    <source>
        <dbReference type="HAMAP-Rule" id="MF_01984"/>
    </source>
</evidence>
<feature type="binding site" evidence="5">
    <location>
        <begin position="101"/>
        <end position="104"/>
    </location>
    <ligand>
        <name>FMN</name>
        <dbReference type="ChEBI" id="CHEBI:58210"/>
    </ligand>
</feature>
<feature type="binding site" evidence="5">
    <location>
        <position position="136"/>
    </location>
    <ligand>
        <name>FMN</name>
        <dbReference type="ChEBI" id="CHEBI:58210"/>
    </ligand>
</feature>
<evidence type="ECO:0000256" key="4">
    <source>
        <dbReference type="ARBA" id="ARBA00022679"/>
    </source>
</evidence>
<dbReference type="HAMAP" id="MF_01984">
    <property type="entry name" value="ubiX_pad"/>
    <property type="match status" value="1"/>
</dbReference>
<keyword evidence="4 5" id="KW-0808">Transferase</keyword>
<feature type="binding site" evidence="5">
    <location>
        <position position="37"/>
    </location>
    <ligand>
        <name>FMN</name>
        <dbReference type="ChEBI" id="CHEBI:58210"/>
    </ligand>
</feature>
<reference evidence="7" key="1">
    <citation type="submission" date="2020-02" db="EMBL/GenBank/DDBJ databases">
        <authorList>
            <person name="Meier V. D."/>
        </authorList>
    </citation>
    <scope>NUCLEOTIDE SEQUENCE</scope>
    <source>
        <strain evidence="7">AVDCRST_MAG74</strain>
    </source>
</reference>
<organism evidence="7">
    <name type="scientific">uncultured Pyrinomonadaceae bacterium</name>
    <dbReference type="NCBI Taxonomy" id="2283094"/>
    <lineage>
        <taxon>Bacteria</taxon>
        <taxon>Pseudomonadati</taxon>
        <taxon>Acidobacteriota</taxon>
        <taxon>Blastocatellia</taxon>
        <taxon>Blastocatellales</taxon>
        <taxon>Pyrinomonadaceae</taxon>
        <taxon>environmental samples</taxon>
    </lineage>
</organism>
<dbReference type="InterPro" id="IPR004507">
    <property type="entry name" value="UbiX-like"/>
</dbReference>
<keyword evidence="2 5" id="KW-0285">Flavoprotein</keyword>
<evidence type="ECO:0000256" key="3">
    <source>
        <dbReference type="ARBA" id="ARBA00022643"/>
    </source>
</evidence>
<dbReference type="PANTHER" id="PTHR43374">
    <property type="entry name" value="FLAVIN PRENYLTRANSFERASE"/>
    <property type="match status" value="1"/>
</dbReference>
<comment type="function">
    <text evidence="5">Flavin prenyltransferase that catalyzes the synthesis of the prenylated FMN cofactor (prenyl-FMN) for 4-hydroxy-3-polyprenylbenzoic acid decarboxylase UbiD. The prenyltransferase is metal-independent and links a dimethylallyl moiety from dimethylallyl monophosphate (DMAP) to the flavin N5 and C6 atoms of FMN.</text>
</comment>
<evidence type="ECO:0000259" key="6">
    <source>
        <dbReference type="Pfam" id="PF02441"/>
    </source>
</evidence>
<gene>
    <name evidence="5" type="primary">ubiX</name>
    <name evidence="7" type="ORF">AVDCRST_MAG74-461</name>
</gene>
<dbReference type="GO" id="GO:0106141">
    <property type="term" value="F:flavin prenyltransferase activity"/>
    <property type="evidence" value="ECO:0007669"/>
    <property type="project" value="UniProtKB-EC"/>
</dbReference>
<protein>
    <recommendedName>
        <fullName evidence="5">Flavin prenyltransferase UbiX</fullName>
        <ecNumber evidence="5">2.5.1.129</ecNumber>
    </recommendedName>
</protein>
<dbReference type="GO" id="GO:0016831">
    <property type="term" value="F:carboxy-lyase activity"/>
    <property type="evidence" value="ECO:0007669"/>
    <property type="project" value="TreeGrafter"/>
</dbReference>
<feature type="domain" description="Flavoprotein" evidence="6">
    <location>
        <begin position="1"/>
        <end position="182"/>
    </location>
</feature>